<dbReference type="Pfam" id="PF13193">
    <property type="entry name" value="AMP-binding_C"/>
    <property type="match status" value="1"/>
</dbReference>
<dbReference type="InterPro" id="IPR025110">
    <property type="entry name" value="AMP-bd_C"/>
</dbReference>
<reference evidence="5 6" key="1">
    <citation type="submission" date="2024-02" db="EMBL/GenBank/DDBJ databases">
        <title>Chromosome-scale genome assembly of the rough periwinkle Littorina saxatilis.</title>
        <authorList>
            <person name="De Jode A."/>
            <person name="Faria R."/>
            <person name="Formenti G."/>
            <person name="Sims Y."/>
            <person name="Smith T.P."/>
            <person name="Tracey A."/>
            <person name="Wood J.M.D."/>
            <person name="Zagrodzka Z.B."/>
            <person name="Johannesson K."/>
            <person name="Butlin R.K."/>
            <person name="Leder E.H."/>
        </authorList>
    </citation>
    <scope>NUCLEOTIDE SEQUENCE [LARGE SCALE GENOMIC DNA]</scope>
    <source>
        <strain evidence="5">Snail1</strain>
        <tissue evidence="5">Muscle</tissue>
    </source>
</reference>
<organism evidence="5 6">
    <name type="scientific">Littorina saxatilis</name>
    <dbReference type="NCBI Taxonomy" id="31220"/>
    <lineage>
        <taxon>Eukaryota</taxon>
        <taxon>Metazoa</taxon>
        <taxon>Spiralia</taxon>
        <taxon>Lophotrochozoa</taxon>
        <taxon>Mollusca</taxon>
        <taxon>Gastropoda</taxon>
        <taxon>Caenogastropoda</taxon>
        <taxon>Littorinimorpha</taxon>
        <taxon>Littorinoidea</taxon>
        <taxon>Littorinidae</taxon>
        <taxon>Littorina</taxon>
    </lineage>
</organism>
<dbReference type="InterPro" id="IPR045851">
    <property type="entry name" value="AMP-bd_C_sf"/>
</dbReference>
<evidence type="ECO:0000313" key="5">
    <source>
        <dbReference type="EMBL" id="KAK7104213.1"/>
    </source>
</evidence>
<comment type="caution">
    <text evidence="5">The sequence shown here is derived from an EMBL/GenBank/DDBJ whole genome shotgun (WGS) entry which is preliminary data.</text>
</comment>
<dbReference type="InterPro" id="IPR042099">
    <property type="entry name" value="ANL_N_sf"/>
</dbReference>
<protein>
    <submittedName>
        <fullName evidence="5">Uncharacterized protein</fullName>
    </submittedName>
</protein>
<name>A0AAN9BDV8_9CAEN</name>
<sequence>MTEIPSGTVAARLALWAGTEPDKPAYIFRGTETDNERFVLTRGDLWNLSRRFAAIVRDAGVQKGEVVCNTLPNSPERLITDLGLMVAGAVAMNGVVYLADGADLMKCLTKATVVAMVVDPHQKKGALTVLRERLVEPESGILKCPGAPSIRKVFHVDCARIPDGNALIAMPWLRQLKQKERMFVEEGVDSGDRAFIFTIPGSTAYTTLVPRSHKQFIFMGEVCHDLMCLQSDAILFNERAFGWMGGSCFDYLARGITRVLVDMTLPPGDLLGFCWDCVFAERCSVVSLIPPHITESLERPQLWEGKNPKVNTIFTGGMPVTKEQAQAAGMISQYVIITYSIIEAGFITQKIVTEKNKQQYHDGDMGKPFRSYRVKIFNDRGQEIDEKHPGVVGEVLVKGSQLFNGYLDNCMVDMSMKQQCFGDDGWYRTTDVGFYNRKGNLHIVCRKCNAIIRGVHIIYPEWLEQRIEKCPGVNECVIVPVPDPKMYQEMCCCIVRDETRTLNVDRLASYCKSLFSGDAGPEEIQVPPKHILLILPGIPETRNGNQP</sequence>
<evidence type="ECO:0000313" key="6">
    <source>
        <dbReference type="Proteomes" id="UP001374579"/>
    </source>
</evidence>
<dbReference type="EMBL" id="JBAMIC010000008">
    <property type="protein sequence ID" value="KAK7104213.1"/>
    <property type="molecule type" value="Genomic_DNA"/>
</dbReference>
<dbReference type="Gene3D" id="3.30.300.30">
    <property type="match status" value="1"/>
</dbReference>
<dbReference type="PANTHER" id="PTHR24096:SF149">
    <property type="entry name" value="AMP-BINDING DOMAIN-CONTAINING PROTEIN-RELATED"/>
    <property type="match status" value="1"/>
</dbReference>
<dbReference type="Gene3D" id="3.40.50.12780">
    <property type="entry name" value="N-terminal domain of ligase-like"/>
    <property type="match status" value="1"/>
</dbReference>
<dbReference type="PANTHER" id="PTHR24096">
    <property type="entry name" value="LONG-CHAIN-FATTY-ACID--COA LIGASE"/>
    <property type="match status" value="1"/>
</dbReference>
<keyword evidence="2" id="KW-0436">Ligase</keyword>
<accession>A0AAN9BDV8</accession>
<gene>
    <name evidence="5" type="ORF">V1264_018969</name>
</gene>
<feature type="domain" description="AMP-dependent synthetase/ligase" evidence="3">
    <location>
        <begin position="16"/>
        <end position="407"/>
    </location>
</feature>
<dbReference type="GO" id="GO:0016405">
    <property type="term" value="F:CoA-ligase activity"/>
    <property type="evidence" value="ECO:0007669"/>
    <property type="project" value="TreeGrafter"/>
</dbReference>
<dbReference type="Pfam" id="PF00501">
    <property type="entry name" value="AMP-binding"/>
    <property type="match status" value="1"/>
</dbReference>
<proteinExistence type="inferred from homology"/>
<evidence type="ECO:0000259" key="3">
    <source>
        <dbReference type="Pfam" id="PF00501"/>
    </source>
</evidence>
<dbReference type="AlphaFoldDB" id="A0AAN9BDV8"/>
<evidence type="ECO:0000256" key="2">
    <source>
        <dbReference type="ARBA" id="ARBA00022598"/>
    </source>
</evidence>
<keyword evidence="6" id="KW-1185">Reference proteome</keyword>
<dbReference type="InterPro" id="IPR000873">
    <property type="entry name" value="AMP-dep_synth/lig_dom"/>
</dbReference>
<comment type="similarity">
    <text evidence="1">Belongs to the ATP-dependent AMP-binding enzyme family.</text>
</comment>
<evidence type="ECO:0000256" key="1">
    <source>
        <dbReference type="ARBA" id="ARBA00006432"/>
    </source>
</evidence>
<dbReference type="SUPFAM" id="SSF56801">
    <property type="entry name" value="Acetyl-CoA synthetase-like"/>
    <property type="match status" value="1"/>
</dbReference>
<dbReference type="Proteomes" id="UP001374579">
    <property type="component" value="Unassembled WGS sequence"/>
</dbReference>
<feature type="domain" description="AMP-binding enzyme C-terminal" evidence="4">
    <location>
        <begin position="463"/>
        <end position="544"/>
    </location>
</feature>
<evidence type="ECO:0000259" key="4">
    <source>
        <dbReference type="Pfam" id="PF13193"/>
    </source>
</evidence>